<feature type="domain" description="Carrier" evidence="1">
    <location>
        <begin position="1"/>
        <end position="76"/>
    </location>
</feature>
<protein>
    <submittedName>
        <fullName evidence="2">Acyl carrier protein</fullName>
    </submittedName>
</protein>
<dbReference type="InterPro" id="IPR036736">
    <property type="entry name" value="ACP-like_sf"/>
</dbReference>
<dbReference type="Pfam" id="PF00550">
    <property type="entry name" value="PP-binding"/>
    <property type="match status" value="1"/>
</dbReference>
<name>A0AA37DH91_9FIRM</name>
<dbReference type="Gene3D" id="1.10.1200.10">
    <property type="entry name" value="ACP-like"/>
    <property type="match status" value="1"/>
</dbReference>
<accession>A0AA37DH91</accession>
<dbReference type="InterPro" id="IPR009081">
    <property type="entry name" value="PP-bd_ACP"/>
</dbReference>
<evidence type="ECO:0000313" key="3">
    <source>
        <dbReference type="Proteomes" id="UP000018466"/>
    </source>
</evidence>
<dbReference type="EMBL" id="AGEL01000002">
    <property type="protein sequence ID" value="EHO18617.1"/>
    <property type="molecule type" value="Genomic_DNA"/>
</dbReference>
<dbReference type="RefSeq" id="WP_009531920.1">
    <property type="nucleotide sequence ID" value="NZ_CAJPPX010000039.1"/>
</dbReference>
<organism evidence="2 3">
    <name type="scientific">Stomatobaculum longum</name>
    <dbReference type="NCBI Taxonomy" id="796942"/>
    <lineage>
        <taxon>Bacteria</taxon>
        <taxon>Bacillati</taxon>
        <taxon>Bacillota</taxon>
        <taxon>Clostridia</taxon>
        <taxon>Lachnospirales</taxon>
        <taxon>Lachnospiraceae</taxon>
        <taxon>Stomatobaculum</taxon>
    </lineage>
</organism>
<dbReference type="AlphaFoldDB" id="A0AA37DH91"/>
<gene>
    <name evidence="2" type="ORF">HMPREF9623_00085</name>
</gene>
<comment type="caution">
    <text evidence="2">The sequence shown here is derived from an EMBL/GenBank/DDBJ whole genome shotgun (WGS) entry which is preliminary data.</text>
</comment>
<proteinExistence type="predicted"/>
<dbReference type="SUPFAM" id="SSF47336">
    <property type="entry name" value="ACP-like"/>
    <property type="match status" value="1"/>
</dbReference>
<dbReference type="Proteomes" id="UP000018466">
    <property type="component" value="Unassembled WGS sequence"/>
</dbReference>
<evidence type="ECO:0000259" key="1">
    <source>
        <dbReference type="PROSITE" id="PS50075"/>
    </source>
</evidence>
<keyword evidence="3" id="KW-1185">Reference proteome</keyword>
<dbReference type="PROSITE" id="PS50075">
    <property type="entry name" value="CARRIER"/>
    <property type="match status" value="1"/>
</dbReference>
<dbReference type="GeneID" id="86939883"/>
<sequence>MSERDEIRRIVAEILELPLTELDDGASFTEVYFADSLERYRIVLALETFFDLHFPPEALDKIQSVESAERAIRALPAGR</sequence>
<evidence type="ECO:0000313" key="2">
    <source>
        <dbReference type="EMBL" id="EHO18617.1"/>
    </source>
</evidence>
<reference evidence="2 3" key="1">
    <citation type="submission" date="2011-10" db="EMBL/GenBank/DDBJ databases">
        <title>The Genome Sequence of Lachnospiraceae bacterium ACC2.</title>
        <authorList>
            <consortium name="The Broad Institute Genome Sequencing Platform"/>
            <person name="Earl A."/>
            <person name="Ward D."/>
            <person name="Feldgarden M."/>
            <person name="Gevers D."/>
            <person name="Sizova M."/>
            <person name="Hazen A."/>
            <person name="Epstein S."/>
            <person name="Young S.K."/>
            <person name="Zeng Q."/>
            <person name="Gargeya S."/>
            <person name="Fitzgerald M."/>
            <person name="Haas B."/>
            <person name="Abouelleil A."/>
            <person name="Alvarado L."/>
            <person name="Arachchi H.M."/>
            <person name="Berlin A."/>
            <person name="Brown A."/>
            <person name="Chapman S.B."/>
            <person name="Chen Z."/>
            <person name="Dunbar C."/>
            <person name="Freedman E."/>
            <person name="Gearin G."/>
            <person name="Goldberg J."/>
            <person name="Griggs A."/>
            <person name="Gujja S."/>
            <person name="Heiman D."/>
            <person name="Howarth C."/>
            <person name="Larson L."/>
            <person name="Lui A."/>
            <person name="MacDonald P.J.P."/>
            <person name="Montmayeur A."/>
            <person name="Murphy C."/>
            <person name="Neiman D."/>
            <person name="Pearson M."/>
            <person name="Priest M."/>
            <person name="Roberts A."/>
            <person name="Saif S."/>
            <person name="Shea T."/>
            <person name="Shenoy N."/>
            <person name="Sisk P."/>
            <person name="Stolte C."/>
            <person name="Sykes S."/>
            <person name="Wortman J."/>
            <person name="Nusbaum C."/>
            <person name="Birren B."/>
        </authorList>
    </citation>
    <scope>NUCLEOTIDE SEQUENCE [LARGE SCALE GENOMIC DNA]</scope>
    <source>
        <strain evidence="2 3">ACC2</strain>
    </source>
</reference>